<reference evidence="3" key="2">
    <citation type="submission" date="2002-05" db="EMBL/GenBank/DDBJ databases">
        <title>Oryza sativa nipponbare(GA3) genomic DNA, chromosome 7, PAC clone:P0650C03.</title>
        <authorList>
            <person name="Sasaki T."/>
            <person name="Matsumoto T."/>
            <person name="Katayose Y."/>
        </authorList>
    </citation>
    <scope>NUCLEOTIDE SEQUENCE</scope>
</reference>
<dbReference type="PANTHER" id="PTHR33647:SF25">
    <property type="entry name" value="OS07G0516400 PROTEIN"/>
    <property type="match status" value="1"/>
</dbReference>
<dbReference type="EMBL" id="AP005103">
    <property type="protein sequence ID" value="BAC56015.1"/>
    <property type="molecule type" value="Genomic_DNA"/>
</dbReference>
<reference evidence="2" key="1">
    <citation type="submission" date="2002-04" db="EMBL/GenBank/DDBJ databases">
        <title>Oryza sativa nipponbare(GA3) genomic DNA, chromosome 7, BAC clone:OSJNBa0036M16.</title>
        <authorList>
            <person name="Sasaki T."/>
            <person name="Matsumoto T."/>
            <person name="Katayose Y."/>
        </authorList>
    </citation>
    <scope>NUCLEOTIDE SEQUENCE</scope>
</reference>
<dbReference type="EMBL" id="AP005320">
    <property type="protein sequence ID" value="BAD31313.1"/>
    <property type="molecule type" value="Genomic_DNA"/>
</dbReference>
<dbReference type="PANTHER" id="PTHR33647">
    <property type="entry name" value="OS01G0793900 PROTEIN"/>
    <property type="match status" value="1"/>
</dbReference>
<protein>
    <submittedName>
        <fullName evidence="2">Uncharacterized protein</fullName>
    </submittedName>
</protein>
<proteinExistence type="predicted"/>
<dbReference type="Proteomes" id="UP000000763">
    <property type="component" value="Chromosome 7"/>
</dbReference>
<organism evidence="2 4">
    <name type="scientific">Oryza sativa subsp. japonica</name>
    <name type="common">Rice</name>
    <dbReference type="NCBI Taxonomy" id="39947"/>
    <lineage>
        <taxon>Eukaryota</taxon>
        <taxon>Viridiplantae</taxon>
        <taxon>Streptophyta</taxon>
        <taxon>Embryophyta</taxon>
        <taxon>Tracheophyta</taxon>
        <taxon>Spermatophyta</taxon>
        <taxon>Magnoliopsida</taxon>
        <taxon>Liliopsida</taxon>
        <taxon>Poales</taxon>
        <taxon>Poaceae</taxon>
        <taxon>BOP clade</taxon>
        <taxon>Oryzoideae</taxon>
        <taxon>Oryzeae</taxon>
        <taxon>Oryzinae</taxon>
        <taxon>Oryza</taxon>
        <taxon>Oryza sativa</taxon>
    </lineage>
</organism>
<sequence length="317" mass="34655">MGNCLERSLGGGGGGAHCDAGKKKRAVLVEEELAAAAVEEEEEVRKQGGEKVTEVKIRITRKQLEELLRRLEEGSDGGGGGGAVVSELLCMTSSCNFRHRPEQWRPSLHVIPERTQSDKAAAVPEWRSAVARGEAVAGAEHTSIVPGLRRRRSDEDDAAVPERRSAAVRRPEGRRRRQGRSTPPSCLCSSDGDGDGGSESEDMATGGDLMRMQLFLAEVVHLVLLLVWGRRPELRVVASAGVEEEDGGGFSFVLYFVVLRNPLEIVVVLLAHLAVVVLEWIKNPLLQMDEHGVTNLMEKKTNQQQIKFIVYAIPILD</sequence>
<accession>Q84Z33</accession>
<evidence type="ECO:0000256" key="1">
    <source>
        <dbReference type="SAM" id="MobiDB-lite"/>
    </source>
</evidence>
<evidence type="ECO:0000313" key="4">
    <source>
        <dbReference type="Proteomes" id="UP000000763"/>
    </source>
</evidence>
<feature type="compositionally biased region" description="Basic and acidic residues" evidence="1">
    <location>
        <begin position="160"/>
        <end position="171"/>
    </location>
</feature>
<reference evidence="4" key="3">
    <citation type="journal article" date="2005" name="Nature">
        <title>The map-based sequence of the rice genome.</title>
        <authorList>
            <consortium name="International rice genome sequencing project (IRGSP)"/>
            <person name="Matsumoto T."/>
            <person name="Wu J."/>
            <person name="Kanamori H."/>
            <person name="Katayose Y."/>
            <person name="Fujisawa M."/>
            <person name="Namiki N."/>
            <person name="Mizuno H."/>
            <person name="Yamamoto K."/>
            <person name="Antonio B.A."/>
            <person name="Baba T."/>
            <person name="Sakata K."/>
            <person name="Nagamura Y."/>
            <person name="Aoki H."/>
            <person name="Arikawa K."/>
            <person name="Arita K."/>
            <person name="Bito T."/>
            <person name="Chiden Y."/>
            <person name="Fujitsuka N."/>
            <person name="Fukunaka R."/>
            <person name="Hamada M."/>
            <person name="Harada C."/>
            <person name="Hayashi A."/>
            <person name="Hijishita S."/>
            <person name="Honda M."/>
            <person name="Hosokawa S."/>
            <person name="Ichikawa Y."/>
            <person name="Idonuma A."/>
            <person name="Iijima M."/>
            <person name="Ikeda M."/>
            <person name="Ikeno M."/>
            <person name="Ito K."/>
            <person name="Ito S."/>
            <person name="Ito T."/>
            <person name="Ito Y."/>
            <person name="Ito Y."/>
            <person name="Iwabuchi A."/>
            <person name="Kamiya K."/>
            <person name="Karasawa W."/>
            <person name="Kurita K."/>
            <person name="Katagiri S."/>
            <person name="Kikuta A."/>
            <person name="Kobayashi H."/>
            <person name="Kobayashi N."/>
            <person name="Machita K."/>
            <person name="Maehara T."/>
            <person name="Masukawa M."/>
            <person name="Mizubayashi T."/>
            <person name="Mukai Y."/>
            <person name="Nagasaki H."/>
            <person name="Nagata Y."/>
            <person name="Naito S."/>
            <person name="Nakashima M."/>
            <person name="Nakama Y."/>
            <person name="Nakamichi Y."/>
            <person name="Nakamura M."/>
            <person name="Meguro A."/>
            <person name="Negishi M."/>
            <person name="Ohta I."/>
            <person name="Ohta T."/>
            <person name="Okamoto M."/>
            <person name="Ono N."/>
            <person name="Saji S."/>
            <person name="Sakaguchi M."/>
            <person name="Sakai K."/>
            <person name="Shibata M."/>
            <person name="Shimokawa T."/>
            <person name="Song J."/>
            <person name="Takazaki Y."/>
            <person name="Terasawa K."/>
            <person name="Tsugane M."/>
            <person name="Tsuji K."/>
            <person name="Ueda S."/>
            <person name="Waki K."/>
            <person name="Yamagata H."/>
            <person name="Yamamoto M."/>
            <person name="Yamamoto S."/>
            <person name="Yamane H."/>
            <person name="Yoshiki S."/>
            <person name="Yoshihara R."/>
            <person name="Yukawa K."/>
            <person name="Zhong H."/>
            <person name="Yano M."/>
            <person name="Yuan Q."/>
            <person name="Ouyang S."/>
            <person name="Liu J."/>
            <person name="Jones K.M."/>
            <person name="Gansberger K."/>
            <person name="Moffat K."/>
            <person name="Hill J."/>
            <person name="Bera J."/>
            <person name="Fadrosh D."/>
            <person name="Jin S."/>
            <person name="Johri S."/>
            <person name="Kim M."/>
            <person name="Overton L."/>
            <person name="Reardon M."/>
            <person name="Tsitrin T."/>
            <person name="Vuong H."/>
            <person name="Weaver B."/>
            <person name="Ciecko A."/>
            <person name="Tallon L."/>
            <person name="Jackson J."/>
            <person name="Pai G."/>
            <person name="Aken S.V."/>
            <person name="Utterback T."/>
            <person name="Reidmuller S."/>
            <person name="Feldblyum T."/>
            <person name="Hsiao J."/>
            <person name="Zismann V."/>
            <person name="Iobst S."/>
            <person name="de Vazeille A.R."/>
            <person name="Buell C.R."/>
            <person name="Ying K."/>
            <person name="Li Y."/>
            <person name="Lu T."/>
            <person name="Huang Y."/>
            <person name="Zhao Q."/>
            <person name="Feng Q."/>
            <person name="Zhang L."/>
            <person name="Zhu J."/>
            <person name="Weng Q."/>
            <person name="Mu J."/>
            <person name="Lu Y."/>
            <person name="Fan D."/>
            <person name="Liu Y."/>
            <person name="Guan J."/>
            <person name="Zhang Y."/>
            <person name="Yu S."/>
            <person name="Liu X."/>
            <person name="Zhang Y."/>
            <person name="Hong G."/>
            <person name="Han B."/>
            <person name="Choisne N."/>
            <person name="Demange N."/>
            <person name="Orjeda G."/>
            <person name="Samain S."/>
            <person name="Cattolico L."/>
            <person name="Pelletier E."/>
            <person name="Couloux A."/>
            <person name="Segurens B."/>
            <person name="Wincker P."/>
            <person name="D'Hont A."/>
            <person name="Scarpelli C."/>
            <person name="Weissenbach J."/>
            <person name="Salanoubat M."/>
            <person name="Quetier F."/>
            <person name="Yu Y."/>
            <person name="Kim H.R."/>
            <person name="Rambo T."/>
            <person name="Currie J."/>
            <person name="Collura K."/>
            <person name="Luo M."/>
            <person name="Yang T."/>
            <person name="Ammiraju J.S.S."/>
            <person name="Engler F."/>
            <person name="Soderlund C."/>
            <person name="Wing R.A."/>
            <person name="Palmer L.E."/>
            <person name="de la Bastide M."/>
            <person name="Spiegel L."/>
            <person name="Nascimento L."/>
            <person name="Zutavern T."/>
            <person name="O'Shaughnessy A."/>
            <person name="Dike S."/>
            <person name="Dedhia N."/>
            <person name="Preston R."/>
            <person name="Balija V."/>
            <person name="McCombie W.R."/>
            <person name="Chow T."/>
            <person name="Chen H."/>
            <person name="Chung M."/>
            <person name="Chen C."/>
            <person name="Shaw J."/>
            <person name="Wu H."/>
            <person name="Hsiao K."/>
            <person name="Chao Y."/>
            <person name="Chu M."/>
            <person name="Cheng C."/>
            <person name="Hour A."/>
            <person name="Lee P."/>
            <person name="Lin S."/>
            <person name="Lin Y."/>
            <person name="Liou J."/>
            <person name="Liu S."/>
            <person name="Hsing Y."/>
            <person name="Raghuvanshi S."/>
            <person name="Mohanty A."/>
            <person name="Bharti A.K."/>
            <person name="Gaur A."/>
            <person name="Gupta V."/>
            <person name="Kumar D."/>
            <person name="Ravi V."/>
            <person name="Vij S."/>
            <person name="Kapur A."/>
            <person name="Khurana P."/>
            <person name="Khurana P."/>
            <person name="Khurana J.P."/>
            <person name="Tyagi A.K."/>
            <person name="Gaikwad K."/>
            <person name="Singh A."/>
            <person name="Dalal V."/>
            <person name="Srivastava S."/>
            <person name="Dixit A."/>
            <person name="Pal A.K."/>
            <person name="Ghazi I.A."/>
            <person name="Yadav M."/>
            <person name="Pandit A."/>
            <person name="Bhargava A."/>
            <person name="Sureshbabu K."/>
            <person name="Batra K."/>
            <person name="Sharma T.R."/>
            <person name="Mohapatra T."/>
            <person name="Singh N.K."/>
            <person name="Messing J."/>
            <person name="Nelson A.B."/>
            <person name="Fuks G."/>
            <person name="Kavchok S."/>
            <person name="Keizer G."/>
            <person name="Linton E."/>
            <person name="Llaca V."/>
            <person name="Song R."/>
            <person name="Tanyolac B."/>
            <person name="Young S."/>
            <person name="Ho-Il K."/>
            <person name="Hahn J.H."/>
            <person name="Sangsakoo G."/>
            <person name="Vanavichit A."/>
            <person name="de Mattos Luiz.A.T."/>
            <person name="Zimmer P.D."/>
            <person name="Malone G."/>
            <person name="Dellagostin O."/>
            <person name="de Oliveira A.C."/>
            <person name="Bevan M."/>
            <person name="Bancroft I."/>
            <person name="Minx P."/>
            <person name="Cordum H."/>
            <person name="Wilson R."/>
            <person name="Cheng Z."/>
            <person name="Jin W."/>
            <person name="Jiang J."/>
            <person name="Leong S.A."/>
            <person name="Iwama H."/>
            <person name="Gojobori T."/>
            <person name="Itoh T."/>
            <person name="Niimura Y."/>
            <person name="Fujii Y."/>
            <person name="Habara T."/>
            <person name="Sakai H."/>
            <person name="Sato Y."/>
            <person name="Wilson G."/>
            <person name="Kumar K."/>
            <person name="McCouch S."/>
            <person name="Juretic N."/>
            <person name="Hoen D."/>
            <person name="Wright S."/>
            <person name="Bruskiewich R."/>
            <person name="Bureau T."/>
            <person name="Miyao A."/>
            <person name="Hirochika H."/>
            <person name="Nishikawa T."/>
            <person name="Kadowaki K."/>
            <person name="Sugiura M."/>
            <person name="Burr B."/>
            <person name="Sasaki T."/>
        </authorList>
    </citation>
    <scope>NUCLEOTIDE SEQUENCE [LARGE SCALE GENOMIC DNA]</scope>
    <source>
        <strain evidence="4">cv. Nipponbare</strain>
    </source>
</reference>
<name>Q84Z33_ORYSJ</name>
<feature type="compositionally biased region" description="Low complexity" evidence="1">
    <location>
        <begin position="131"/>
        <end position="140"/>
    </location>
</feature>
<evidence type="ECO:0000313" key="2">
    <source>
        <dbReference type="EMBL" id="BAC56015.1"/>
    </source>
</evidence>
<feature type="region of interest" description="Disordered" evidence="1">
    <location>
        <begin position="131"/>
        <end position="204"/>
    </location>
</feature>
<reference evidence="4" key="4">
    <citation type="journal article" date="2008" name="Nucleic Acids Res.">
        <title>The rice annotation project database (RAP-DB): 2008 update.</title>
        <authorList>
            <consortium name="The rice annotation project (RAP)"/>
        </authorList>
    </citation>
    <scope>GENOME REANNOTATION</scope>
    <source>
        <strain evidence="4">cv. Nipponbare</strain>
    </source>
</reference>
<evidence type="ECO:0000313" key="3">
    <source>
        <dbReference type="EMBL" id="BAD31313.1"/>
    </source>
</evidence>
<feature type="region of interest" description="Disordered" evidence="1">
    <location>
        <begin position="1"/>
        <end position="21"/>
    </location>
</feature>
<gene>
    <name evidence="2" type="ORF">OSJNBa0036M16.104</name>
    <name evidence="3" type="ORF">P0650C03.19</name>
</gene>
<feature type="compositionally biased region" description="Acidic residues" evidence="1">
    <location>
        <begin position="192"/>
        <end position="202"/>
    </location>
</feature>
<dbReference type="AlphaFoldDB" id="Q84Z33"/>